<evidence type="ECO:0000256" key="4">
    <source>
        <dbReference type="ARBA" id="ARBA00023125"/>
    </source>
</evidence>
<dbReference type="GO" id="GO:0000428">
    <property type="term" value="C:DNA-directed RNA polymerase complex"/>
    <property type="evidence" value="ECO:0007669"/>
    <property type="project" value="UniProtKB-KW"/>
</dbReference>
<dbReference type="InterPro" id="IPR036388">
    <property type="entry name" value="WH-like_DNA-bd_sf"/>
</dbReference>
<sequence length="181" mass="21629">MLEKIENLALSLQKGNMEVFPEIMDHYHPIMYKIVFAITRSQDDTEDIIQETFVTMLEKIEQWHGKNFHAWILRIAKNLSIDHLRKKQVKKRHLPRQYSFMESFSDEKDRVVEKEQIDILHSIIETLPPKQREVLYLKHFKKMSIREIATKTNCAEGTIKATLYQTLQKLKKEFKQQGLME</sequence>
<keyword evidence="3" id="KW-0731">Sigma factor</keyword>
<reference evidence="8 9" key="1">
    <citation type="submission" date="2019-08" db="EMBL/GenBank/DDBJ databases">
        <title>Complete genome sequence of Candidatus Uab amorphum.</title>
        <authorList>
            <person name="Shiratori T."/>
            <person name="Suzuki S."/>
            <person name="Kakizawa Y."/>
            <person name="Ishida K."/>
        </authorList>
    </citation>
    <scope>NUCLEOTIDE SEQUENCE [LARGE SCALE GENOMIC DNA]</scope>
    <source>
        <strain evidence="8 9">SRT547</strain>
    </source>
</reference>
<evidence type="ECO:0000259" key="7">
    <source>
        <dbReference type="Pfam" id="PF08281"/>
    </source>
</evidence>
<dbReference type="SUPFAM" id="SSF88659">
    <property type="entry name" value="Sigma3 and sigma4 domains of RNA polymerase sigma factors"/>
    <property type="match status" value="1"/>
</dbReference>
<dbReference type="GO" id="GO:0003677">
    <property type="term" value="F:DNA binding"/>
    <property type="evidence" value="ECO:0007669"/>
    <property type="project" value="UniProtKB-KW"/>
</dbReference>
<feature type="domain" description="RNA polymerase sigma-70 region 2" evidence="6">
    <location>
        <begin position="24"/>
        <end position="88"/>
    </location>
</feature>
<evidence type="ECO:0000256" key="3">
    <source>
        <dbReference type="ARBA" id="ARBA00023082"/>
    </source>
</evidence>
<dbReference type="PANTHER" id="PTHR43133">
    <property type="entry name" value="RNA POLYMERASE ECF-TYPE SIGMA FACTO"/>
    <property type="match status" value="1"/>
</dbReference>
<dbReference type="Gene3D" id="1.10.1740.10">
    <property type="match status" value="1"/>
</dbReference>
<dbReference type="Proteomes" id="UP000326354">
    <property type="component" value="Chromosome"/>
</dbReference>
<accession>A0A5S9IM14</accession>
<evidence type="ECO:0000256" key="2">
    <source>
        <dbReference type="ARBA" id="ARBA00023015"/>
    </source>
</evidence>
<dbReference type="InterPro" id="IPR007627">
    <property type="entry name" value="RNA_pol_sigma70_r2"/>
</dbReference>
<proteinExistence type="inferred from homology"/>
<dbReference type="InterPro" id="IPR013324">
    <property type="entry name" value="RNA_pol_sigma_r3/r4-like"/>
</dbReference>
<gene>
    <name evidence="8" type="ORF">UABAM_02560</name>
</gene>
<keyword evidence="2" id="KW-0805">Transcription regulation</keyword>
<dbReference type="InterPro" id="IPR013325">
    <property type="entry name" value="RNA_pol_sigma_r2"/>
</dbReference>
<comment type="similarity">
    <text evidence="1">Belongs to the sigma-70 factor family. ECF subfamily.</text>
</comment>
<evidence type="ECO:0000313" key="8">
    <source>
        <dbReference type="EMBL" id="BBM84204.1"/>
    </source>
</evidence>
<dbReference type="PANTHER" id="PTHR43133:SF8">
    <property type="entry name" value="RNA POLYMERASE SIGMA FACTOR HI_1459-RELATED"/>
    <property type="match status" value="1"/>
</dbReference>
<keyword evidence="5" id="KW-0804">Transcription</keyword>
<dbReference type="KEGG" id="uam:UABAM_02560"/>
<dbReference type="NCBIfam" id="TIGR02937">
    <property type="entry name" value="sigma70-ECF"/>
    <property type="match status" value="1"/>
</dbReference>
<dbReference type="InterPro" id="IPR014284">
    <property type="entry name" value="RNA_pol_sigma-70_dom"/>
</dbReference>
<evidence type="ECO:0000256" key="1">
    <source>
        <dbReference type="ARBA" id="ARBA00010641"/>
    </source>
</evidence>
<dbReference type="InterPro" id="IPR013249">
    <property type="entry name" value="RNA_pol_sigma70_r4_t2"/>
</dbReference>
<dbReference type="CDD" id="cd06171">
    <property type="entry name" value="Sigma70_r4"/>
    <property type="match status" value="1"/>
</dbReference>
<dbReference type="Gene3D" id="1.10.10.10">
    <property type="entry name" value="Winged helix-like DNA-binding domain superfamily/Winged helix DNA-binding domain"/>
    <property type="match status" value="1"/>
</dbReference>
<dbReference type="EMBL" id="AP019860">
    <property type="protein sequence ID" value="BBM84204.1"/>
    <property type="molecule type" value="Genomic_DNA"/>
</dbReference>
<dbReference type="Pfam" id="PF08281">
    <property type="entry name" value="Sigma70_r4_2"/>
    <property type="match status" value="1"/>
</dbReference>
<feature type="domain" description="RNA polymerase sigma factor 70 region 4 type 2" evidence="7">
    <location>
        <begin position="118"/>
        <end position="170"/>
    </location>
</feature>
<dbReference type="Pfam" id="PF04542">
    <property type="entry name" value="Sigma70_r2"/>
    <property type="match status" value="1"/>
</dbReference>
<dbReference type="RefSeq" id="WP_151968374.1">
    <property type="nucleotide sequence ID" value="NZ_AP019860.1"/>
</dbReference>
<dbReference type="GO" id="GO:0016987">
    <property type="term" value="F:sigma factor activity"/>
    <property type="evidence" value="ECO:0007669"/>
    <property type="project" value="UniProtKB-KW"/>
</dbReference>
<evidence type="ECO:0000313" key="9">
    <source>
        <dbReference type="Proteomes" id="UP000326354"/>
    </source>
</evidence>
<keyword evidence="8" id="KW-0240">DNA-directed RNA polymerase</keyword>
<dbReference type="AlphaFoldDB" id="A0A5S9IM14"/>
<dbReference type="InterPro" id="IPR039425">
    <property type="entry name" value="RNA_pol_sigma-70-like"/>
</dbReference>
<dbReference type="GO" id="GO:0006352">
    <property type="term" value="P:DNA-templated transcription initiation"/>
    <property type="evidence" value="ECO:0007669"/>
    <property type="project" value="InterPro"/>
</dbReference>
<organism evidence="8 9">
    <name type="scientific">Uabimicrobium amorphum</name>
    <dbReference type="NCBI Taxonomy" id="2596890"/>
    <lineage>
        <taxon>Bacteria</taxon>
        <taxon>Pseudomonadati</taxon>
        <taxon>Planctomycetota</taxon>
        <taxon>Candidatus Uabimicrobiia</taxon>
        <taxon>Candidatus Uabimicrobiales</taxon>
        <taxon>Candidatus Uabimicrobiaceae</taxon>
        <taxon>Candidatus Uabimicrobium</taxon>
    </lineage>
</organism>
<evidence type="ECO:0000259" key="6">
    <source>
        <dbReference type="Pfam" id="PF04542"/>
    </source>
</evidence>
<evidence type="ECO:0000256" key="5">
    <source>
        <dbReference type="ARBA" id="ARBA00023163"/>
    </source>
</evidence>
<keyword evidence="9" id="KW-1185">Reference proteome</keyword>
<dbReference type="SUPFAM" id="SSF88946">
    <property type="entry name" value="Sigma2 domain of RNA polymerase sigma factors"/>
    <property type="match status" value="1"/>
</dbReference>
<name>A0A5S9IM14_UABAM</name>
<protein>
    <submittedName>
        <fullName evidence="8">DNA-directed RNA polymerase sigma-70 factor</fullName>
    </submittedName>
</protein>
<keyword evidence="4" id="KW-0238">DNA-binding</keyword>
<dbReference type="OrthoDB" id="6383365at2"/>